<organism evidence="1">
    <name type="scientific">Opuntia streptacantha</name>
    <name type="common">Prickly pear cactus</name>
    <name type="synonym">Opuntia cardona</name>
    <dbReference type="NCBI Taxonomy" id="393608"/>
    <lineage>
        <taxon>Eukaryota</taxon>
        <taxon>Viridiplantae</taxon>
        <taxon>Streptophyta</taxon>
        <taxon>Embryophyta</taxon>
        <taxon>Tracheophyta</taxon>
        <taxon>Spermatophyta</taxon>
        <taxon>Magnoliopsida</taxon>
        <taxon>eudicotyledons</taxon>
        <taxon>Gunneridae</taxon>
        <taxon>Pentapetalae</taxon>
        <taxon>Caryophyllales</taxon>
        <taxon>Cactineae</taxon>
        <taxon>Cactaceae</taxon>
        <taxon>Opuntioideae</taxon>
        <taxon>Opuntia</taxon>
    </lineage>
</organism>
<name>A0A7C8YSD6_OPUST</name>
<evidence type="ECO:0000313" key="1">
    <source>
        <dbReference type="EMBL" id="MBA4624975.1"/>
    </source>
</evidence>
<dbReference type="EMBL" id="GISG01049716">
    <property type="protein sequence ID" value="MBA4624975.1"/>
    <property type="molecule type" value="Transcribed_RNA"/>
</dbReference>
<accession>A0A7C8YSD6</accession>
<proteinExistence type="predicted"/>
<protein>
    <submittedName>
        <fullName evidence="1">Uncharacterized protein</fullName>
    </submittedName>
</protein>
<reference evidence="1" key="2">
    <citation type="submission" date="2020-07" db="EMBL/GenBank/DDBJ databases">
        <authorList>
            <person name="Vera ALvarez R."/>
            <person name="Arias-Moreno D.M."/>
            <person name="Jimenez-Jacinto V."/>
            <person name="Jimenez-Bremont J.F."/>
            <person name="Swaminathan K."/>
            <person name="Moose S.P."/>
            <person name="Guerrero-Gonzalez M.L."/>
            <person name="Marino-Ramirez L."/>
            <person name="Landsman D."/>
            <person name="Rodriguez-Kessler M."/>
            <person name="Delgado-Sanchez P."/>
        </authorList>
    </citation>
    <scope>NUCLEOTIDE SEQUENCE</scope>
    <source>
        <tissue evidence="1">Cladode</tissue>
    </source>
</reference>
<sequence>MSIVALELISLEVVSEKDIEFAKEESMMGSKAIAPSRTLTTVDMEGLVVGSIWRHQIAMLIIFSTSSMLFLIISSSPQHSSINSDNRSASNFDLTISIKVGFS</sequence>
<reference evidence="1" key="1">
    <citation type="journal article" date="2013" name="J. Plant Res.">
        <title>Effect of fungi and light on seed germination of three Opuntia species from semiarid lands of central Mexico.</title>
        <authorList>
            <person name="Delgado-Sanchez P."/>
            <person name="Jimenez-Bremont J.F."/>
            <person name="Guerrero-Gonzalez Mde L."/>
            <person name="Flores J."/>
        </authorList>
    </citation>
    <scope>NUCLEOTIDE SEQUENCE</scope>
    <source>
        <tissue evidence="1">Cladode</tissue>
    </source>
</reference>
<dbReference type="AlphaFoldDB" id="A0A7C8YSD6"/>